<dbReference type="Proteomes" id="UP000664534">
    <property type="component" value="Unassembled WGS sequence"/>
</dbReference>
<dbReference type="AlphaFoldDB" id="A0A8H3J6K6"/>
<dbReference type="Pfam" id="PF06516">
    <property type="entry name" value="NUP"/>
    <property type="match status" value="1"/>
</dbReference>
<protein>
    <submittedName>
        <fullName evidence="1">Uncharacterized protein</fullName>
    </submittedName>
</protein>
<evidence type="ECO:0000313" key="2">
    <source>
        <dbReference type="Proteomes" id="UP000664534"/>
    </source>
</evidence>
<organism evidence="1 2">
    <name type="scientific">Imshaugia aleurites</name>
    <dbReference type="NCBI Taxonomy" id="172621"/>
    <lineage>
        <taxon>Eukaryota</taxon>
        <taxon>Fungi</taxon>
        <taxon>Dikarya</taxon>
        <taxon>Ascomycota</taxon>
        <taxon>Pezizomycotina</taxon>
        <taxon>Lecanoromycetes</taxon>
        <taxon>OSLEUM clade</taxon>
        <taxon>Lecanoromycetidae</taxon>
        <taxon>Lecanorales</taxon>
        <taxon>Lecanorineae</taxon>
        <taxon>Parmeliaceae</taxon>
        <taxon>Imshaugia</taxon>
    </lineage>
</organism>
<dbReference type="GO" id="GO:0055085">
    <property type="term" value="P:transmembrane transport"/>
    <property type="evidence" value="ECO:0007669"/>
    <property type="project" value="InterPro"/>
</dbReference>
<accession>A0A8H3J6K6</accession>
<gene>
    <name evidence="1" type="ORF">IMSHALPRED_002844</name>
</gene>
<name>A0A8H3J6K6_9LECA</name>
<evidence type="ECO:0000313" key="1">
    <source>
        <dbReference type="EMBL" id="CAF9941681.1"/>
    </source>
</evidence>
<dbReference type="EMBL" id="CAJPDT010000154">
    <property type="protein sequence ID" value="CAF9941681.1"/>
    <property type="molecule type" value="Genomic_DNA"/>
</dbReference>
<reference evidence="1" key="1">
    <citation type="submission" date="2021-03" db="EMBL/GenBank/DDBJ databases">
        <authorList>
            <person name="Tagirdzhanova G."/>
        </authorList>
    </citation>
    <scope>NUCLEOTIDE SEQUENCE</scope>
</reference>
<dbReference type="OrthoDB" id="2331083at2759"/>
<proteinExistence type="predicted"/>
<dbReference type="PANTHER" id="PTHR38643:SF1">
    <property type="entry name" value="PURINE NUCLEOSIDE PERMEASE C285.05-RELATED"/>
    <property type="match status" value="1"/>
</dbReference>
<comment type="caution">
    <text evidence="1">The sequence shown here is derived from an EMBL/GenBank/DDBJ whole genome shotgun (WGS) entry which is preliminary data.</text>
</comment>
<keyword evidence="2" id="KW-1185">Reference proteome</keyword>
<dbReference type="GO" id="GO:0005783">
    <property type="term" value="C:endoplasmic reticulum"/>
    <property type="evidence" value="ECO:0007669"/>
    <property type="project" value="TreeGrafter"/>
</dbReference>
<dbReference type="InterPro" id="IPR009486">
    <property type="entry name" value="Pur_nuclsid_perm"/>
</dbReference>
<sequence length="250" mass="27099">MATLSSVTFARFEVQVALQYEFDIRDVGTNFSTGYIPIGAKEPEQYPQAFYGTEVFEVNDALRSKVMSFAKDVKLADSPTAAAFRKKYPDAPANQPPALVACDGATSDVYYSGPTLGTAFDNFTSLITNGTAKYCATAQEDSAILEGLLRGAKARLVDFGRIILMRTAADFDRPPPDITPYQLLFYTDQGGFLPSLENLALVGVPIVQGIVNEWAQAFESGIKATNYIGDIFGTLGGRPDFGPYPYFGEA</sequence>
<dbReference type="PANTHER" id="PTHR38643">
    <property type="entry name" value="PURINE NUCLEOSIDE PERMEASE C285.05-RELATED"/>
    <property type="match status" value="1"/>
</dbReference>